<dbReference type="CDD" id="cd05285">
    <property type="entry name" value="sorbitol_DH"/>
    <property type="match status" value="1"/>
</dbReference>
<evidence type="ECO:0000256" key="10">
    <source>
        <dbReference type="ARBA" id="ARBA00023002"/>
    </source>
</evidence>
<dbReference type="Pfam" id="PF22622">
    <property type="entry name" value="MFE-2_hydrat-2_N"/>
    <property type="match status" value="1"/>
</dbReference>
<dbReference type="CDD" id="cd13856">
    <property type="entry name" value="CuRO_1_Tv-LCC_like"/>
    <property type="match status" value="1"/>
</dbReference>
<evidence type="ECO:0000259" key="18">
    <source>
        <dbReference type="SMART" id="SM00829"/>
    </source>
</evidence>
<dbReference type="InterPro" id="IPR054357">
    <property type="entry name" value="MFE-2_N"/>
</dbReference>
<evidence type="ECO:0000256" key="8">
    <source>
        <dbReference type="ARBA" id="ARBA00022729"/>
    </source>
</evidence>
<sequence length="1413" mass="154258">MSALGLSPELYDPAIVLKSAEFKILDAPPQRDEKKNIAVFTNPNHDLHIVEKPIPKAGPGQCVVHVRATGICGSDCHFWKHGRIGDSMVVRDENGLGHESAGVVIEVGEGVTDIKIGDRVAIEAGVPCSKPSCEFCRTGKYNGCPDVVFFSTPPYHGTLTRYHLHPAAWLHKLPETISFEEGALLEPTAVALAGVERSGLRLGDATFIAGAGPIGLVTLLAARAAGAEPIVITDLSQNRLDFAKKLVPGVRTVLIERGLDAQAQALKVEEALGQKAAVVLECTGVESSIWTSIYATKYGGMVFIIGVGKAIQNMPFMHLSANEIDVRWQYRYANQYPKAIRLVSAGLLNLKPLVTHRLPLEQGIEAFEIANDITRGSIKLIRWGCEHVLTSATSQVRWPSDLPKWRLCVKNDATFQNALGSRIENVVPQVSIAISVKAHRMPIYDCSSNDLVAGKPATNAPESRDPASTKPSPRSRPRTYPTSTRAVCLSISNDRHDPLPIFFEITKGTGTKNMSQIDLAKAVGYESKPTPVAWTKRDLLLYALGIGAKAEDLEYVYELDRKFKAFPTYPVVLMLKGAASDVTDFSKVVGSDRAPGLPKFDPNRAIHGGMSIEVLKPLPVESGPGWTLTKKIIGVTENKSGIIVDAELVLLDPKGTPYARLVTSGFNVGAKATGDRFSKVIAKGPQGKTPPKDRKPDHVVTETTSQEQAVLYRLSGDYNPLHIDPSIGKRTGFGGVILHGLSSYGFAARAVVKSVPGELEAFGVRFTSPVRPGDALETSIWEMGPGPNGTVELAFVQKNLSSGKVALGAGVAHPAVKSSLFKSKGGVKFSSLVMASTLFTLSLFASSALARLVQYDFNVVNGQVAPDGVTRNAVLVNGRFPGPLITANKGDTIQVNVNNKLTESTMRRSTTIHWHGLLQHRTADEDGPAFCPIAPQESYTYSIPLGDQTGTYWYHSHLGAQYVDGLRGPLVIYPADPYRRLYDYDDEKTVFTLADWYHTPSEEIVASGQVLKTQVSQTIPDSGTINGKGRYDPLNITATPDTLYTLKVRRGKRYRLRIINVSAIASFRFSVQGHKITVIEADGVLTKPIEVDAFDILAGQRYSVILKADQTPDTYWINAPITNVLNTNVQALLVYEEDKRPFHPPYRPYIRWQVSNDIIKYWQHRHGHGARPGRHHHKLRSIMLGHSGSHYLGARSIGVPEVELGKRQGDNATVVLDETKLIPLSNPGSPGGNRDADVVVPLNFDLNFASGRWTINNISYTPPDVPTLLKILTDKDGVQSSDFAQSEHTFILPKNKIVELQIAGNALGIKHPIHLHGHAFDVVQFGNDPPNYVNPPRRDVVGVTSAGVRIRFKTDNPGPWFLHCHIDWHLEEGFAMVFAEAPEAIKSGNQSIKPDPAWAELCKKYDALSKDSQ</sequence>
<dbReference type="EC" id="1.1.1.12" evidence="13"/>
<evidence type="ECO:0000256" key="6">
    <source>
        <dbReference type="ARBA" id="ARBA00011881"/>
    </source>
</evidence>
<dbReference type="GO" id="GO:0005507">
    <property type="term" value="F:copper ion binding"/>
    <property type="evidence" value="ECO:0007669"/>
    <property type="project" value="InterPro"/>
</dbReference>
<evidence type="ECO:0000256" key="15">
    <source>
        <dbReference type="ARBA" id="ARBA00049317"/>
    </source>
</evidence>
<dbReference type="InterPro" id="IPR011032">
    <property type="entry name" value="GroES-like_sf"/>
</dbReference>
<dbReference type="FunFam" id="2.60.40.420:FF:000045">
    <property type="entry name" value="Laccase 2"/>
    <property type="match status" value="1"/>
</dbReference>
<dbReference type="Gene3D" id="3.40.50.720">
    <property type="entry name" value="NAD(P)-binding Rossmann-like Domain"/>
    <property type="match status" value="1"/>
</dbReference>
<dbReference type="Gene3D" id="3.90.180.10">
    <property type="entry name" value="Medium-chain alcohol dehydrogenases, catalytic domain"/>
    <property type="match status" value="1"/>
</dbReference>
<dbReference type="InterPro" id="IPR033138">
    <property type="entry name" value="Cu_oxidase_CS"/>
</dbReference>
<feature type="compositionally biased region" description="Low complexity" evidence="17">
    <location>
        <begin position="468"/>
        <end position="482"/>
    </location>
</feature>
<dbReference type="CDD" id="cd13903">
    <property type="entry name" value="CuRO_3_Tv-LCC_like"/>
    <property type="match status" value="1"/>
</dbReference>
<evidence type="ECO:0000256" key="1">
    <source>
        <dbReference type="ARBA" id="ARBA00001947"/>
    </source>
</evidence>
<evidence type="ECO:0000256" key="17">
    <source>
        <dbReference type="SAM" id="MobiDB-lite"/>
    </source>
</evidence>
<name>A0A5N5QLD7_9AGAM</name>
<dbReference type="Pfam" id="PF08240">
    <property type="entry name" value="ADH_N"/>
    <property type="match status" value="1"/>
</dbReference>
<dbReference type="InterPro" id="IPR002328">
    <property type="entry name" value="ADH_Zn_CS"/>
</dbReference>
<dbReference type="Pfam" id="PF01575">
    <property type="entry name" value="MaoC_dehydratas"/>
    <property type="match status" value="1"/>
</dbReference>
<dbReference type="InterPro" id="IPR008972">
    <property type="entry name" value="Cupredoxin"/>
</dbReference>
<evidence type="ECO:0000256" key="16">
    <source>
        <dbReference type="RuleBase" id="RU361277"/>
    </source>
</evidence>
<evidence type="ECO:0000313" key="20">
    <source>
        <dbReference type="Proteomes" id="UP000383932"/>
    </source>
</evidence>
<dbReference type="InterPro" id="IPR011706">
    <property type="entry name" value="Cu-oxidase_C"/>
</dbReference>
<evidence type="ECO:0000256" key="2">
    <source>
        <dbReference type="ARBA" id="ARBA00002075"/>
    </source>
</evidence>
<dbReference type="FunFam" id="3.40.50.720:FF:000068">
    <property type="entry name" value="Sorbitol dehydrogenase"/>
    <property type="match status" value="1"/>
</dbReference>
<dbReference type="Gene3D" id="2.60.40.420">
    <property type="entry name" value="Cupredoxins - blue copper proteins"/>
    <property type="match status" value="3"/>
</dbReference>
<comment type="subunit">
    <text evidence="5">Homodimer.</text>
</comment>
<evidence type="ECO:0000256" key="9">
    <source>
        <dbReference type="ARBA" id="ARBA00022833"/>
    </source>
</evidence>
<dbReference type="GO" id="GO:0008270">
    <property type="term" value="F:zinc ion binding"/>
    <property type="evidence" value="ECO:0007669"/>
    <property type="project" value="InterPro"/>
</dbReference>
<dbReference type="SMART" id="SM00829">
    <property type="entry name" value="PKS_ER"/>
    <property type="match status" value="1"/>
</dbReference>
<dbReference type="Pfam" id="PF00394">
    <property type="entry name" value="Cu-oxidase"/>
    <property type="match status" value="1"/>
</dbReference>
<dbReference type="PROSITE" id="PS00079">
    <property type="entry name" value="MULTICOPPER_OXIDASE1"/>
    <property type="match status" value="1"/>
</dbReference>
<gene>
    <name evidence="19" type="ORF">CTheo_4241</name>
</gene>
<keyword evidence="11" id="KW-0520">NAD</keyword>
<keyword evidence="12" id="KW-1015">Disulfide bond</keyword>
<dbReference type="Gene3D" id="3.10.129.10">
    <property type="entry name" value="Hotdog Thioesterase"/>
    <property type="match status" value="1"/>
</dbReference>
<evidence type="ECO:0000256" key="7">
    <source>
        <dbReference type="ARBA" id="ARBA00022723"/>
    </source>
</evidence>
<comment type="caution">
    <text evidence="19">The sequence shown here is derived from an EMBL/GenBank/DDBJ whole genome shotgun (WGS) entry which is preliminary data.</text>
</comment>
<keyword evidence="9 16" id="KW-0862">Zinc</keyword>
<dbReference type="InterPro" id="IPR001117">
    <property type="entry name" value="Cu-oxidase_2nd"/>
</dbReference>
<protein>
    <recommendedName>
        <fullName evidence="14">L-arabinitol 4-dehydrogenase</fullName>
        <ecNumber evidence="13">1.1.1.12</ecNumber>
    </recommendedName>
</protein>
<dbReference type="InterPro" id="IPR013149">
    <property type="entry name" value="ADH-like_C"/>
</dbReference>
<evidence type="ECO:0000256" key="5">
    <source>
        <dbReference type="ARBA" id="ARBA00011738"/>
    </source>
</evidence>
<dbReference type="GO" id="GO:0006062">
    <property type="term" value="P:sorbitol catabolic process"/>
    <property type="evidence" value="ECO:0007669"/>
    <property type="project" value="TreeGrafter"/>
</dbReference>
<dbReference type="InterPro" id="IPR020843">
    <property type="entry name" value="ER"/>
</dbReference>
<dbReference type="Pfam" id="PF07731">
    <property type="entry name" value="Cu-oxidase_2"/>
    <property type="match status" value="1"/>
</dbReference>
<dbReference type="PANTHER" id="PTHR43161:SF12">
    <property type="entry name" value="L-ARABINITOL 4-DEHYDROGENASE"/>
    <property type="match status" value="1"/>
</dbReference>
<evidence type="ECO:0000256" key="13">
    <source>
        <dbReference type="ARBA" id="ARBA00038954"/>
    </source>
</evidence>
<evidence type="ECO:0000256" key="11">
    <source>
        <dbReference type="ARBA" id="ARBA00023027"/>
    </source>
</evidence>
<comment type="catalytic activity">
    <reaction evidence="15">
        <text>L-arabinitol + NAD(+) = L-xylulose + NADH + H(+)</text>
        <dbReference type="Rhea" id="RHEA:16381"/>
        <dbReference type="ChEBI" id="CHEBI:15378"/>
        <dbReference type="ChEBI" id="CHEBI:17399"/>
        <dbReference type="ChEBI" id="CHEBI:18403"/>
        <dbReference type="ChEBI" id="CHEBI:57540"/>
        <dbReference type="ChEBI" id="CHEBI:57945"/>
        <dbReference type="EC" id="1.1.1.12"/>
    </reaction>
</comment>
<dbReference type="OrthoDB" id="2148442at2759"/>
<evidence type="ECO:0000313" key="19">
    <source>
        <dbReference type="EMBL" id="KAB5592311.1"/>
    </source>
</evidence>
<dbReference type="InterPro" id="IPR013154">
    <property type="entry name" value="ADH-like_N"/>
</dbReference>
<dbReference type="Proteomes" id="UP000383932">
    <property type="component" value="Unassembled WGS sequence"/>
</dbReference>
<dbReference type="EMBL" id="SSOP01000069">
    <property type="protein sequence ID" value="KAB5592311.1"/>
    <property type="molecule type" value="Genomic_DNA"/>
</dbReference>
<dbReference type="SUPFAM" id="SSF51735">
    <property type="entry name" value="NAD(P)-binding Rossmann-fold domains"/>
    <property type="match status" value="1"/>
</dbReference>
<dbReference type="PANTHER" id="PTHR43161">
    <property type="entry name" value="SORBITOL DEHYDROGENASE"/>
    <property type="match status" value="1"/>
</dbReference>
<comment type="subunit">
    <text evidence="6">Homotetramer.</text>
</comment>
<organism evidence="19 20">
    <name type="scientific">Ceratobasidium theobromae</name>
    <dbReference type="NCBI Taxonomy" id="1582974"/>
    <lineage>
        <taxon>Eukaryota</taxon>
        <taxon>Fungi</taxon>
        <taxon>Dikarya</taxon>
        <taxon>Basidiomycota</taxon>
        <taxon>Agaricomycotina</taxon>
        <taxon>Agaricomycetes</taxon>
        <taxon>Cantharellales</taxon>
        <taxon>Ceratobasidiaceae</taxon>
        <taxon>Ceratobasidium</taxon>
    </lineage>
</organism>
<dbReference type="SUPFAM" id="SSF49503">
    <property type="entry name" value="Cupredoxins"/>
    <property type="match status" value="3"/>
</dbReference>
<dbReference type="Pfam" id="PF00107">
    <property type="entry name" value="ADH_zinc_N"/>
    <property type="match status" value="1"/>
</dbReference>
<comment type="cofactor">
    <cofactor evidence="1 16">
        <name>Zn(2+)</name>
        <dbReference type="ChEBI" id="CHEBI:29105"/>
    </cofactor>
</comment>
<dbReference type="PROSITE" id="PS00059">
    <property type="entry name" value="ADH_ZINC"/>
    <property type="match status" value="1"/>
</dbReference>
<comment type="similarity">
    <text evidence="4">Belongs to the multicopper oxidase family.</text>
</comment>
<dbReference type="InterPro" id="IPR045306">
    <property type="entry name" value="SDH-like"/>
</dbReference>
<dbReference type="GO" id="GO:0003939">
    <property type="term" value="F:L-iditol 2-dehydrogenase (NAD+) activity"/>
    <property type="evidence" value="ECO:0007669"/>
    <property type="project" value="TreeGrafter"/>
</dbReference>
<proteinExistence type="inferred from homology"/>
<keyword evidence="20" id="KW-1185">Reference proteome</keyword>
<dbReference type="InterPro" id="IPR029069">
    <property type="entry name" value="HotDog_dom_sf"/>
</dbReference>
<feature type="domain" description="Enoyl reductase (ER)" evidence="18">
    <location>
        <begin position="42"/>
        <end position="380"/>
    </location>
</feature>
<dbReference type="InterPro" id="IPR002539">
    <property type="entry name" value="MaoC-like_dom"/>
</dbReference>
<evidence type="ECO:0000256" key="3">
    <source>
        <dbReference type="ARBA" id="ARBA00008072"/>
    </source>
</evidence>
<keyword evidence="7 16" id="KW-0479">Metal-binding</keyword>
<dbReference type="SUPFAM" id="SSF54637">
    <property type="entry name" value="Thioesterase/thiol ester dehydrase-isomerase"/>
    <property type="match status" value="2"/>
</dbReference>
<keyword evidence="8" id="KW-0732">Signal</keyword>
<comment type="similarity">
    <text evidence="3 16">Belongs to the zinc-containing alcohol dehydrogenase family.</text>
</comment>
<feature type="region of interest" description="Disordered" evidence="17">
    <location>
        <begin position="454"/>
        <end position="482"/>
    </location>
</feature>
<keyword evidence="10" id="KW-0560">Oxidoreductase</keyword>
<evidence type="ECO:0000256" key="12">
    <source>
        <dbReference type="ARBA" id="ARBA00023157"/>
    </source>
</evidence>
<evidence type="ECO:0000256" key="4">
    <source>
        <dbReference type="ARBA" id="ARBA00010609"/>
    </source>
</evidence>
<dbReference type="SUPFAM" id="SSF50129">
    <property type="entry name" value="GroES-like"/>
    <property type="match status" value="1"/>
</dbReference>
<dbReference type="GO" id="GO:0050019">
    <property type="term" value="F:L-arabinitol 4-dehydrogenase activity"/>
    <property type="evidence" value="ECO:0007669"/>
    <property type="project" value="UniProtKB-EC"/>
</dbReference>
<comment type="function">
    <text evidence="2">Lignin degradation and detoxification of lignin-derived products.</text>
</comment>
<dbReference type="InterPro" id="IPR036291">
    <property type="entry name" value="NAD(P)-bd_dom_sf"/>
</dbReference>
<accession>A0A5N5QLD7</accession>
<dbReference type="CDD" id="cd03448">
    <property type="entry name" value="HDE_HSD"/>
    <property type="match status" value="1"/>
</dbReference>
<evidence type="ECO:0000256" key="14">
    <source>
        <dbReference type="ARBA" id="ARBA00039783"/>
    </source>
</evidence>
<reference evidence="19 20" key="1">
    <citation type="journal article" date="2019" name="Fungal Biol. Biotechnol.">
        <title>Draft genome sequence of fastidious pathogen Ceratobasidium theobromae, which causes vascular-streak dieback in Theobroma cacao.</title>
        <authorList>
            <person name="Ali S.S."/>
            <person name="Asman A."/>
            <person name="Shao J."/>
            <person name="Firmansyah A.P."/>
            <person name="Susilo A.W."/>
            <person name="Rosmana A."/>
            <person name="McMahon P."/>
            <person name="Junaid M."/>
            <person name="Guest D."/>
            <person name="Kheng T.Y."/>
            <person name="Meinhardt L.W."/>
            <person name="Bailey B.A."/>
        </authorList>
    </citation>
    <scope>NUCLEOTIDE SEQUENCE [LARGE SCALE GENOMIC DNA]</scope>
    <source>
        <strain evidence="19 20">CT2</strain>
    </source>
</reference>
<dbReference type="InterPro" id="IPR011707">
    <property type="entry name" value="Cu-oxidase-like_N"/>
</dbReference>
<dbReference type="Pfam" id="PF07732">
    <property type="entry name" value="Cu-oxidase_3"/>
    <property type="match status" value="1"/>
</dbReference>